<keyword evidence="2" id="KW-1185">Reference proteome</keyword>
<reference evidence="1 2" key="1">
    <citation type="submission" date="2017-10" db="EMBL/GenBank/DDBJ databases">
        <title>Massilia psychrophilum sp. nov., a novel purple-pigmented bacterium isolated from Tianshan glacier, Xinjiang Municipality, China.</title>
        <authorList>
            <person name="Wang H."/>
        </authorList>
    </citation>
    <scope>NUCLEOTIDE SEQUENCE [LARGE SCALE GENOMIC DNA]</scope>
    <source>
        <strain evidence="1 2">JCM 30074</strain>
    </source>
</reference>
<dbReference type="Proteomes" id="UP000230390">
    <property type="component" value="Unassembled WGS sequence"/>
</dbReference>
<comment type="caution">
    <text evidence="1">The sequence shown here is derived from an EMBL/GenBank/DDBJ whole genome shotgun (WGS) entry which is preliminary data.</text>
</comment>
<proteinExistence type="predicted"/>
<evidence type="ECO:0000313" key="2">
    <source>
        <dbReference type="Proteomes" id="UP000230390"/>
    </source>
</evidence>
<gene>
    <name evidence="1" type="ORF">CR105_24540</name>
</gene>
<name>A0A2G8T8H8_9BURK</name>
<organism evidence="1 2">
    <name type="scientific">Massilia eurypsychrophila</name>
    <dbReference type="NCBI Taxonomy" id="1485217"/>
    <lineage>
        <taxon>Bacteria</taxon>
        <taxon>Pseudomonadati</taxon>
        <taxon>Pseudomonadota</taxon>
        <taxon>Betaproteobacteria</taxon>
        <taxon>Burkholderiales</taxon>
        <taxon>Oxalobacteraceae</taxon>
        <taxon>Telluria group</taxon>
        <taxon>Massilia</taxon>
    </lineage>
</organism>
<dbReference type="AlphaFoldDB" id="A0A2G8T8H8"/>
<sequence>MRVLGEKAGRDALENLVGGSDPADAFEKRRAHRRADLVEESSDHADVAGMVTAWELGFDSVQPLGLTSREMAVLKAFRLADQRGRASIHDYALGQAEDWPRYAFDAPGAESGGGA</sequence>
<evidence type="ECO:0000313" key="1">
    <source>
        <dbReference type="EMBL" id="PIL42357.1"/>
    </source>
</evidence>
<dbReference type="EMBL" id="PDOC01000028">
    <property type="protein sequence ID" value="PIL42357.1"/>
    <property type="molecule type" value="Genomic_DNA"/>
</dbReference>
<accession>A0A2G8T8H8</accession>
<protein>
    <submittedName>
        <fullName evidence="1">Uncharacterized protein</fullName>
    </submittedName>
</protein>